<keyword evidence="3" id="KW-0645">Protease</keyword>
<dbReference type="PIRSF" id="PIRSF028757">
    <property type="entry name" value="LD-carboxypeptidase"/>
    <property type="match status" value="1"/>
</dbReference>
<evidence type="ECO:0000256" key="2">
    <source>
        <dbReference type="ARBA" id="ARBA00022645"/>
    </source>
</evidence>
<dbReference type="InterPro" id="IPR029062">
    <property type="entry name" value="Class_I_gatase-like"/>
</dbReference>
<dbReference type="GO" id="GO:0004180">
    <property type="term" value="F:carboxypeptidase activity"/>
    <property type="evidence" value="ECO:0007669"/>
    <property type="project" value="UniProtKB-KW"/>
</dbReference>
<dbReference type="AlphaFoldDB" id="A0A5P6VUK3"/>
<dbReference type="OrthoDB" id="9807329at2"/>
<dbReference type="Gene3D" id="3.40.50.10740">
    <property type="entry name" value="Class I glutamine amidotransferase-like"/>
    <property type="match status" value="1"/>
</dbReference>
<keyword evidence="5" id="KW-0720">Serine protease</keyword>
<dbReference type="GO" id="GO:0008236">
    <property type="term" value="F:serine-type peptidase activity"/>
    <property type="evidence" value="ECO:0007669"/>
    <property type="project" value="UniProtKB-KW"/>
</dbReference>
<dbReference type="Pfam" id="PF02016">
    <property type="entry name" value="Peptidase_S66"/>
    <property type="match status" value="1"/>
</dbReference>
<evidence type="ECO:0000313" key="9">
    <source>
        <dbReference type="EMBL" id="QFJ54914.1"/>
    </source>
</evidence>
<dbReference type="InterPro" id="IPR003507">
    <property type="entry name" value="S66_fam"/>
</dbReference>
<accession>A0A5P6VUK3</accession>
<name>A0A5P6VUK3_PSEXY</name>
<feature type="active site" description="Nucleophile" evidence="6">
    <location>
        <position position="102"/>
    </location>
</feature>
<dbReference type="SUPFAM" id="SSF52317">
    <property type="entry name" value="Class I glutamine amidotransferase-like"/>
    <property type="match status" value="1"/>
</dbReference>
<dbReference type="EMBL" id="CP043028">
    <property type="protein sequence ID" value="QFJ54914.1"/>
    <property type="molecule type" value="Genomic_DNA"/>
</dbReference>
<evidence type="ECO:0000259" key="7">
    <source>
        <dbReference type="Pfam" id="PF02016"/>
    </source>
</evidence>
<comment type="similarity">
    <text evidence="1">Belongs to the peptidase S66 family.</text>
</comment>
<feature type="active site" description="Charge relay system" evidence="6">
    <location>
        <position position="195"/>
    </location>
</feature>
<feature type="domain" description="LD-carboxypeptidase N-terminal" evidence="7">
    <location>
        <begin position="3"/>
        <end position="118"/>
    </location>
</feature>
<reference evidence="10" key="1">
    <citation type="submission" date="2019-08" db="EMBL/GenBank/DDBJ databases">
        <title>Complete Genome Sequence of the Polysaccharide-Degrading Rumen Bacterium Pseudobutyrivibrio xylanivorans MA3014.</title>
        <authorList>
            <person name="Palevich N."/>
            <person name="Maclean P.H."/>
            <person name="Kelly W.J."/>
            <person name="Leahy S.C."/>
            <person name="Rakonjac J."/>
            <person name="Attwood G.T."/>
        </authorList>
    </citation>
    <scope>NUCLEOTIDE SEQUENCE [LARGE SCALE GENOMIC DNA]</scope>
    <source>
        <strain evidence="10">MA3014</strain>
    </source>
</reference>
<protein>
    <submittedName>
        <fullName evidence="9">LD-carboxypeptidase</fullName>
    </submittedName>
</protein>
<dbReference type="GO" id="GO:0006508">
    <property type="term" value="P:proteolysis"/>
    <property type="evidence" value="ECO:0007669"/>
    <property type="project" value="UniProtKB-KW"/>
</dbReference>
<evidence type="ECO:0000313" key="10">
    <source>
        <dbReference type="Proteomes" id="UP000327030"/>
    </source>
</evidence>
<evidence type="ECO:0000259" key="8">
    <source>
        <dbReference type="Pfam" id="PF17676"/>
    </source>
</evidence>
<evidence type="ECO:0000256" key="3">
    <source>
        <dbReference type="ARBA" id="ARBA00022670"/>
    </source>
</evidence>
<proteinExistence type="inferred from homology"/>
<evidence type="ECO:0000256" key="5">
    <source>
        <dbReference type="ARBA" id="ARBA00022825"/>
    </source>
</evidence>
<feature type="active site" description="Charge relay system" evidence="6">
    <location>
        <position position="262"/>
    </location>
</feature>
<dbReference type="InterPro" id="IPR027461">
    <property type="entry name" value="Carboxypeptidase_A_C_sf"/>
</dbReference>
<organism evidence="9 10">
    <name type="scientific">Pseudobutyrivibrio xylanivorans</name>
    <dbReference type="NCBI Taxonomy" id="185007"/>
    <lineage>
        <taxon>Bacteria</taxon>
        <taxon>Bacillati</taxon>
        <taxon>Bacillota</taxon>
        <taxon>Clostridia</taxon>
        <taxon>Lachnospirales</taxon>
        <taxon>Lachnospiraceae</taxon>
        <taxon>Pseudobutyrivibrio</taxon>
    </lineage>
</organism>
<dbReference type="Pfam" id="PF17676">
    <property type="entry name" value="Peptidase_S66C"/>
    <property type="match status" value="1"/>
</dbReference>
<keyword evidence="2" id="KW-0121">Carboxypeptidase</keyword>
<dbReference type="KEGG" id="pxv:FXF36_08610"/>
<gene>
    <name evidence="9" type="ORF">FXF36_08610</name>
</gene>
<keyword evidence="4" id="KW-0378">Hydrolase</keyword>
<dbReference type="InterPro" id="IPR040449">
    <property type="entry name" value="Peptidase_S66_N"/>
</dbReference>
<evidence type="ECO:0000256" key="6">
    <source>
        <dbReference type="PIRSR" id="PIRSR028757-1"/>
    </source>
</evidence>
<feature type="domain" description="LD-carboxypeptidase C-terminal" evidence="8">
    <location>
        <begin position="164"/>
        <end position="276"/>
    </location>
</feature>
<dbReference type="SUPFAM" id="SSF141986">
    <property type="entry name" value="LD-carboxypeptidase A C-terminal domain-like"/>
    <property type="match status" value="1"/>
</dbReference>
<dbReference type="Proteomes" id="UP000327030">
    <property type="component" value="Chromosome 1"/>
</dbReference>
<evidence type="ECO:0000256" key="1">
    <source>
        <dbReference type="ARBA" id="ARBA00010233"/>
    </source>
</evidence>
<dbReference type="PANTHER" id="PTHR30237">
    <property type="entry name" value="MURAMOYLTETRAPEPTIDE CARBOXYPEPTIDASE"/>
    <property type="match status" value="1"/>
</dbReference>
<dbReference type="InterPro" id="IPR040921">
    <property type="entry name" value="Peptidase_S66C"/>
</dbReference>
<dbReference type="InterPro" id="IPR027478">
    <property type="entry name" value="LdcA_N"/>
</dbReference>
<dbReference type="Gene3D" id="3.50.30.60">
    <property type="entry name" value="LD-carboxypeptidase A C-terminal domain-like"/>
    <property type="match status" value="1"/>
</dbReference>
<sequence>MKVGISACSNGHSREWISQVEELVDVLTPMGVEATLAEHIEAKLDEFSGTDRERADDIMALYKDDSISAIYDISGGDLANGILKYLDFDVIAKSNKTFWGYSDLTTVINAIYTMTSKSSVLYQVKNMVYSEAELQKKRFKAYLDGNESELFNIDYKFLQGDKMEGIVVGGNIRCLLKLAGTKYWPNMNGKIILLESYGGGSGQIATLLNQLDDMGVFQQIAGVLLGTFTAYEKSNLEYSVFDLLKMHISDELPVACTREIGHGHDSKAIYIGKEMTF</sequence>
<dbReference type="PANTHER" id="PTHR30237:SF2">
    <property type="entry name" value="MUREIN TETRAPEPTIDE CARBOXYPEPTIDASE"/>
    <property type="match status" value="1"/>
</dbReference>
<evidence type="ECO:0000256" key="4">
    <source>
        <dbReference type="ARBA" id="ARBA00022801"/>
    </source>
</evidence>
<dbReference type="RefSeq" id="WP_151623373.1">
    <property type="nucleotide sequence ID" value="NZ_CP043028.1"/>
</dbReference>